<keyword evidence="8" id="KW-1185">Reference proteome</keyword>
<dbReference type="Gene3D" id="1.10.10.1940">
    <property type="match status" value="1"/>
</dbReference>
<dbReference type="PROSITE" id="PS51670">
    <property type="entry name" value="SHKT"/>
    <property type="match status" value="2"/>
</dbReference>
<protein>
    <recommendedName>
        <fullName evidence="6">ShKT domain-containing protein</fullName>
    </recommendedName>
</protein>
<feature type="region of interest" description="Disordered" evidence="4">
    <location>
        <begin position="210"/>
        <end position="238"/>
    </location>
</feature>
<evidence type="ECO:0000313" key="8">
    <source>
        <dbReference type="Proteomes" id="UP001620645"/>
    </source>
</evidence>
<evidence type="ECO:0000256" key="4">
    <source>
        <dbReference type="SAM" id="MobiDB-lite"/>
    </source>
</evidence>
<dbReference type="FunFam" id="1.10.10.1940:FF:000002">
    <property type="entry name" value="PHAryngeal gland Toxin-related"/>
    <property type="match status" value="1"/>
</dbReference>
<feature type="domain" description="ShKT" evidence="6">
    <location>
        <begin position="303"/>
        <end position="342"/>
    </location>
</feature>
<name>A0ABD2HZQ3_HETSC</name>
<dbReference type="PANTHER" id="PTHR46219:SF5">
    <property type="entry name" value="SHKT DOMAIN-CONTAINING PROTEIN"/>
    <property type="match status" value="1"/>
</dbReference>
<dbReference type="AlphaFoldDB" id="A0ABD2HZQ3"/>
<evidence type="ECO:0000256" key="1">
    <source>
        <dbReference type="ARBA" id="ARBA00022729"/>
    </source>
</evidence>
<reference evidence="7 8" key="1">
    <citation type="submission" date="2024-10" db="EMBL/GenBank/DDBJ databases">
        <authorList>
            <person name="Kim D."/>
        </authorList>
    </citation>
    <scope>NUCLEOTIDE SEQUENCE [LARGE SCALE GENOMIC DNA]</scope>
    <source>
        <strain evidence="7">Taebaek</strain>
    </source>
</reference>
<dbReference type="Proteomes" id="UP001620645">
    <property type="component" value="Unassembled WGS sequence"/>
</dbReference>
<comment type="caution">
    <text evidence="3">Lacks conserved residue(s) required for the propagation of feature annotation.</text>
</comment>
<dbReference type="SMART" id="SM00254">
    <property type="entry name" value="ShKT"/>
    <property type="match status" value="2"/>
</dbReference>
<keyword evidence="1 5" id="KW-0732">Signal</keyword>
<feature type="domain" description="ShKT" evidence="6">
    <location>
        <begin position="235"/>
        <end position="270"/>
    </location>
</feature>
<gene>
    <name evidence="7" type="ORF">niasHS_017445</name>
</gene>
<evidence type="ECO:0000256" key="3">
    <source>
        <dbReference type="PROSITE-ProRule" id="PRU01005"/>
    </source>
</evidence>
<feature type="compositionally biased region" description="Basic and acidic residues" evidence="4">
    <location>
        <begin position="226"/>
        <end position="238"/>
    </location>
</feature>
<feature type="signal peptide" evidence="5">
    <location>
        <begin position="1"/>
        <end position="18"/>
    </location>
</feature>
<dbReference type="Gene3D" id="1.10.10.1870">
    <property type="entry name" value="ShTK domain-like"/>
    <property type="match status" value="1"/>
</dbReference>
<comment type="caution">
    <text evidence="7">The sequence shown here is derived from an EMBL/GenBank/DDBJ whole genome shotgun (WGS) entry which is preliminary data.</text>
</comment>
<evidence type="ECO:0000313" key="7">
    <source>
        <dbReference type="EMBL" id="KAL3072471.1"/>
    </source>
</evidence>
<evidence type="ECO:0000256" key="2">
    <source>
        <dbReference type="ARBA" id="ARBA00023157"/>
    </source>
</evidence>
<accession>A0ABD2HZQ3</accession>
<evidence type="ECO:0000256" key="5">
    <source>
        <dbReference type="SAM" id="SignalP"/>
    </source>
</evidence>
<dbReference type="Pfam" id="PF01549">
    <property type="entry name" value="ShK"/>
    <property type="match status" value="2"/>
</dbReference>
<organism evidence="7 8">
    <name type="scientific">Heterodera schachtii</name>
    <name type="common">Sugarbeet cyst nematode worm</name>
    <name type="synonym">Tylenchus schachtii</name>
    <dbReference type="NCBI Taxonomy" id="97005"/>
    <lineage>
        <taxon>Eukaryota</taxon>
        <taxon>Metazoa</taxon>
        <taxon>Ecdysozoa</taxon>
        <taxon>Nematoda</taxon>
        <taxon>Chromadorea</taxon>
        <taxon>Rhabditida</taxon>
        <taxon>Tylenchina</taxon>
        <taxon>Tylenchomorpha</taxon>
        <taxon>Tylenchoidea</taxon>
        <taxon>Heteroderidae</taxon>
        <taxon>Heteroderinae</taxon>
        <taxon>Heterodera</taxon>
    </lineage>
</organism>
<dbReference type="InterPro" id="IPR003582">
    <property type="entry name" value="ShKT_dom"/>
</dbReference>
<dbReference type="PANTHER" id="PTHR46219">
    <property type="entry name" value="PROTEIN CBG11138"/>
    <property type="match status" value="1"/>
</dbReference>
<evidence type="ECO:0000259" key="6">
    <source>
        <dbReference type="PROSITE" id="PS51670"/>
    </source>
</evidence>
<dbReference type="EMBL" id="JBICCN010000373">
    <property type="protein sequence ID" value="KAL3072471.1"/>
    <property type="molecule type" value="Genomic_DNA"/>
</dbReference>
<keyword evidence="2" id="KW-1015">Disulfide bond</keyword>
<feature type="region of interest" description="Disordered" evidence="4">
    <location>
        <begin position="278"/>
        <end position="305"/>
    </location>
</feature>
<sequence>MTLCFCAFFSIFAAYALTGALCQQRDLSWPCLFNLCPDKVTACSGDFGCPPPHCDPSRADDSVCEGAGCRGEPTSPTGGICGTFINFNRKKEGQNCVKHGECRVMFLCIGGQCRASKRIGAYTICSTVSRTHCPNGEECFTGGTNGEEGVCLRTTSDPDQFQQDAAAPFGAQRCDNAIPGRFGGPCKSSDLSCDVPFMCVDGCCSTTAHNKNRKGQRLPPQPNDANCRDALDSGETDADKSKCVDKKKLCRQRLYRKLMREQCPKTCGYCEGQRTSEDEEAKGEEEKRFEGDGTMPVNPSSGCSDRTVPGRASDCPLLRYLCDDDTYREVMRRQCPKTCGFCTDR</sequence>
<proteinExistence type="predicted"/>
<feature type="chain" id="PRO_5044803832" description="ShKT domain-containing protein" evidence="5">
    <location>
        <begin position="19"/>
        <end position="345"/>
    </location>
</feature>